<name>A0A931E922_9BACT</name>
<keyword evidence="4" id="KW-1185">Reference proteome</keyword>
<proteinExistence type="predicted"/>
<feature type="chain" id="PRO_5037497358" evidence="1">
    <location>
        <begin position="23"/>
        <end position="231"/>
    </location>
</feature>
<reference evidence="3" key="1">
    <citation type="submission" date="2020-11" db="EMBL/GenBank/DDBJ databases">
        <title>Bacterial whole genome sequence for Panacibacter sp. DH6.</title>
        <authorList>
            <person name="Le V."/>
            <person name="Ko S."/>
            <person name="Ahn C.-Y."/>
            <person name="Oh H.-M."/>
        </authorList>
    </citation>
    <scope>NUCLEOTIDE SEQUENCE</scope>
    <source>
        <strain evidence="3">DH6</strain>
    </source>
</reference>
<sequence length="231" mass="24039">MKKTLFSLVGLAAFLGVVSCNTNNDDNVTPPISYVGIVHATPDAGNVDVYLNGGLAAQNFAYGSDTGYYAVNPGSYNLQVAPTGTTSYVLNTSISLAPGTAYSVFTIDSLSAIKAAVVTDSFTIPSTDSVMVRFFHFSPDAPAVDVVVSDGTTWFGNRTFNDQEATKSYQAFTKIKAGTYSVNVNAAGTSTVLLPVPALTLQGGKVYTLYAKGFATGTGVQALGVGTLQHN</sequence>
<feature type="domain" description="DUF4397" evidence="2">
    <location>
        <begin position="33"/>
        <end position="146"/>
    </location>
</feature>
<dbReference type="Proteomes" id="UP000628448">
    <property type="component" value="Unassembled WGS sequence"/>
</dbReference>
<accession>A0A931E922</accession>
<gene>
    <name evidence="3" type="ORF">I5907_15255</name>
</gene>
<dbReference type="EMBL" id="JADWYR010000002">
    <property type="protein sequence ID" value="MBG9377601.1"/>
    <property type="molecule type" value="Genomic_DNA"/>
</dbReference>
<dbReference type="PROSITE" id="PS51257">
    <property type="entry name" value="PROKAR_LIPOPROTEIN"/>
    <property type="match status" value="1"/>
</dbReference>
<protein>
    <submittedName>
        <fullName evidence="3">DUF4397 domain-containing protein</fullName>
    </submittedName>
</protein>
<evidence type="ECO:0000313" key="4">
    <source>
        <dbReference type="Proteomes" id="UP000628448"/>
    </source>
</evidence>
<evidence type="ECO:0000313" key="3">
    <source>
        <dbReference type="EMBL" id="MBG9377601.1"/>
    </source>
</evidence>
<keyword evidence="1" id="KW-0732">Signal</keyword>
<dbReference type="RefSeq" id="WP_196991676.1">
    <property type="nucleotide sequence ID" value="NZ_JADWYR010000002.1"/>
</dbReference>
<evidence type="ECO:0000259" key="2">
    <source>
        <dbReference type="Pfam" id="PF14344"/>
    </source>
</evidence>
<comment type="caution">
    <text evidence="3">The sequence shown here is derived from an EMBL/GenBank/DDBJ whole genome shotgun (WGS) entry which is preliminary data.</text>
</comment>
<dbReference type="Pfam" id="PF14344">
    <property type="entry name" value="DUF4397"/>
    <property type="match status" value="1"/>
</dbReference>
<organism evidence="3 4">
    <name type="scientific">Panacibacter microcysteis</name>
    <dbReference type="NCBI Taxonomy" id="2793269"/>
    <lineage>
        <taxon>Bacteria</taxon>
        <taxon>Pseudomonadati</taxon>
        <taxon>Bacteroidota</taxon>
        <taxon>Chitinophagia</taxon>
        <taxon>Chitinophagales</taxon>
        <taxon>Chitinophagaceae</taxon>
        <taxon>Panacibacter</taxon>
    </lineage>
</organism>
<evidence type="ECO:0000256" key="1">
    <source>
        <dbReference type="SAM" id="SignalP"/>
    </source>
</evidence>
<dbReference type="AlphaFoldDB" id="A0A931E922"/>
<feature type="signal peptide" evidence="1">
    <location>
        <begin position="1"/>
        <end position="22"/>
    </location>
</feature>
<dbReference type="InterPro" id="IPR025510">
    <property type="entry name" value="DUF4397"/>
</dbReference>